<evidence type="ECO:0000259" key="2">
    <source>
        <dbReference type="Pfam" id="PF13360"/>
    </source>
</evidence>
<dbReference type="Proteomes" id="UP001596383">
    <property type="component" value="Unassembled WGS sequence"/>
</dbReference>
<dbReference type="PANTHER" id="PTHR34512">
    <property type="entry name" value="CELL SURFACE PROTEIN"/>
    <property type="match status" value="1"/>
</dbReference>
<proteinExistence type="predicted"/>
<organism evidence="3 4">
    <name type="scientific">Natrinema soli</name>
    <dbReference type="NCBI Taxonomy" id="1930624"/>
    <lineage>
        <taxon>Archaea</taxon>
        <taxon>Methanobacteriati</taxon>
        <taxon>Methanobacteriota</taxon>
        <taxon>Stenosarchaea group</taxon>
        <taxon>Halobacteria</taxon>
        <taxon>Halobacteriales</taxon>
        <taxon>Natrialbaceae</taxon>
        <taxon>Natrinema</taxon>
    </lineage>
</organism>
<comment type="caution">
    <text evidence="3">The sequence shown here is derived from an EMBL/GenBank/DDBJ whole genome shotgun (WGS) entry which is preliminary data.</text>
</comment>
<protein>
    <submittedName>
        <fullName evidence="3">PQQ-binding-like beta-propeller repeat protein</fullName>
    </submittedName>
</protein>
<evidence type="ECO:0000256" key="1">
    <source>
        <dbReference type="SAM" id="MobiDB-lite"/>
    </source>
</evidence>
<dbReference type="SMART" id="SM00564">
    <property type="entry name" value="PQQ"/>
    <property type="match status" value="4"/>
</dbReference>
<sequence length="408" mass="43750">MADWNRRSVLSTGIALSTSGLLASFGTAAAQSTDEQPMVQEAVEWSSHGGTPGNTRYIPSSDDFEQLETVAWQYDGAGNVVVNDGTVYLQTAEEVHAIDADDGTTLWTSTDGYADRAPAVAHNTVYVTGEELTAIDAESGSVDWRTPLGSDALVSAPLVVFETVYVIVDGVLRAFDAANGSLRWEHESITVTSRADDDPIEASYVCNPKTTAIAASADTLWALLDKRRSEVTIDADGIVALDPLTGSIRLAEHLDPGNYADSLMVTEDTIYLGQTSNEQTLECDPSTAEPTPHSSNTLTPAVNETQVVTQGRHGLESSGENASWEKDGTYSYGPPTIVGDTVIVAYSVHGSSTSDEVVAFDLNDGSEKWRFTFDETQWRDALDVECIVDGDVVYVCRGDELTAICPAR</sequence>
<dbReference type="InterPro" id="IPR015943">
    <property type="entry name" value="WD40/YVTN_repeat-like_dom_sf"/>
</dbReference>
<dbReference type="InterPro" id="IPR011047">
    <property type="entry name" value="Quinoprotein_ADH-like_sf"/>
</dbReference>
<feature type="domain" description="Pyrrolo-quinoline quinone repeat" evidence="2">
    <location>
        <begin position="93"/>
        <end position="251"/>
    </location>
</feature>
<dbReference type="RefSeq" id="WP_273739266.1">
    <property type="nucleotide sequence ID" value="NZ_JAQIVI010000231.1"/>
</dbReference>
<evidence type="ECO:0000313" key="3">
    <source>
        <dbReference type="EMBL" id="MFC6766301.1"/>
    </source>
</evidence>
<dbReference type="Pfam" id="PF13360">
    <property type="entry name" value="PQQ_2"/>
    <property type="match status" value="1"/>
</dbReference>
<accession>A0ABD5SSM1</accession>
<dbReference type="PROSITE" id="PS51318">
    <property type="entry name" value="TAT"/>
    <property type="match status" value="1"/>
</dbReference>
<dbReference type="InterPro" id="IPR006311">
    <property type="entry name" value="TAT_signal"/>
</dbReference>
<dbReference type="SUPFAM" id="SSF50998">
    <property type="entry name" value="Quinoprotein alcohol dehydrogenase-like"/>
    <property type="match status" value="2"/>
</dbReference>
<keyword evidence="4" id="KW-1185">Reference proteome</keyword>
<dbReference type="InterPro" id="IPR002372">
    <property type="entry name" value="PQQ_rpt_dom"/>
</dbReference>
<dbReference type="EMBL" id="JBHSWV010000231">
    <property type="protein sequence ID" value="MFC6766301.1"/>
    <property type="molecule type" value="Genomic_DNA"/>
</dbReference>
<dbReference type="InterPro" id="IPR018391">
    <property type="entry name" value="PQQ_b-propeller_rpt"/>
</dbReference>
<dbReference type="Gene3D" id="2.130.10.10">
    <property type="entry name" value="YVTN repeat-like/Quinoprotein amine dehydrogenase"/>
    <property type="match status" value="2"/>
</dbReference>
<dbReference type="PANTHER" id="PTHR34512:SF30">
    <property type="entry name" value="OUTER MEMBRANE PROTEIN ASSEMBLY FACTOR BAMB"/>
    <property type="match status" value="1"/>
</dbReference>
<gene>
    <name evidence="3" type="ORF">ACFQE6_15280</name>
</gene>
<feature type="compositionally biased region" description="Polar residues" evidence="1">
    <location>
        <begin position="288"/>
        <end position="300"/>
    </location>
</feature>
<reference evidence="3 4" key="1">
    <citation type="journal article" date="2019" name="Int. J. Syst. Evol. Microbiol.">
        <title>The Global Catalogue of Microorganisms (GCM) 10K type strain sequencing project: providing services to taxonomists for standard genome sequencing and annotation.</title>
        <authorList>
            <consortium name="The Broad Institute Genomics Platform"/>
            <consortium name="The Broad Institute Genome Sequencing Center for Infectious Disease"/>
            <person name="Wu L."/>
            <person name="Ma J."/>
        </authorList>
    </citation>
    <scope>NUCLEOTIDE SEQUENCE [LARGE SCALE GENOMIC DNA]</scope>
    <source>
        <strain evidence="3 4">LMG 29247</strain>
    </source>
</reference>
<dbReference type="AlphaFoldDB" id="A0ABD5SSM1"/>
<evidence type="ECO:0000313" key="4">
    <source>
        <dbReference type="Proteomes" id="UP001596383"/>
    </source>
</evidence>
<feature type="region of interest" description="Disordered" evidence="1">
    <location>
        <begin position="279"/>
        <end position="300"/>
    </location>
</feature>
<name>A0ABD5SSM1_9EURY</name>